<accession>A0A951QQZ4</accession>
<dbReference type="EMBL" id="JAHHGZ010000032">
    <property type="protein sequence ID" value="MBW4670532.1"/>
    <property type="molecule type" value="Genomic_DNA"/>
</dbReference>
<proteinExistence type="predicted"/>
<name>A0A951QQZ4_9CYAN</name>
<organism evidence="1 2">
    <name type="scientific">Cyanomargarita calcarea GSE-NOS-MK-12-04C</name>
    <dbReference type="NCBI Taxonomy" id="2839659"/>
    <lineage>
        <taxon>Bacteria</taxon>
        <taxon>Bacillati</taxon>
        <taxon>Cyanobacteriota</taxon>
        <taxon>Cyanophyceae</taxon>
        <taxon>Nostocales</taxon>
        <taxon>Cyanomargaritaceae</taxon>
        <taxon>Cyanomargarita</taxon>
    </lineage>
</organism>
<protein>
    <submittedName>
        <fullName evidence="1">Uncharacterized protein</fullName>
    </submittedName>
</protein>
<reference evidence="1" key="2">
    <citation type="journal article" date="2022" name="Microbiol. Resour. Announc.">
        <title>Metagenome Sequencing to Explore Phylogenomics of Terrestrial Cyanobacteria.</title>
        <authorList>
            <person name="Ward R.D."/>
            <person name="Stajich J.E."/>
            <person name="Johansen J.R."/>
            <person name="Huntemann M."/>
            <person name="Clum A."/>
            <person name="Foster B."/>
            <person name="Foster B."/>
            <person name="Roux S."/>
            <person name="Palaniappan K."/>
            <person name="Varghese N."/>
            <person name="Mukherjee S."/>
            <person name="Reddy T.B.K."/>
            <person name="Daum C."/>
            <person name="Copeland A."/>
            <person name="Chen I.A."/>
            <person name="Ivanova N.N."/>
            <person name="Kyrpides N.C."/>
            <person name="Shapiro N."/>
            <person name="Eloe-Fadrosh E.A."/>
            <person name="Pietrasiak N."/>
        </authorList>
    </citation>
    <scope>NUCLEOTIDE SEQUENCE</scope>
    <source>
        <strain evidence="1">GSE-NOS-MK-12-04C</strain>
    </source>
</reference>
<dbReference type="AlphaFoldDB" id="A0A951QQZ4"/>
<comment type="caution">
    <text evidence="1">The sequence shown here is derived from an EMBL/GenBank/DDBJ whole genome shotgun (WGS) entry which is preliminary data.</text>
</comment>
<evidence type="ECO:0000313" key="2">
    <source>
        <dbReference type="Proteomes" id="UP000729701"/>
    </source>
</evidence>
<dbReference type="Proteomes" id="UP000729701">
    <property type="component" value="Unassembled WGS sequence"/>
</dbReference>
<gene>
    <name evidence="1" type="ORF">KME60_24715</name>
</gene>
<evidence type="ECO:0000313" key="1">
    <source>
        <dbReference type="EMBL" id="MBW4670532.1"/>
    </source>
</evidence>
<sequence>MRRYQIQDKDSIIQMIDTIYQEYGDAIYLENADSDLLNIEKNYLLNGDFWVETDKEENAVLKPLSVPHQMETAIYAAKSKILK</sequence>
<reference evidence="1" key="1">
    <citation type="submission" date="2021-05" db="EMBL/GenBank/DDBJ databases">
        <authorList>
            <person name="Pietrasiak N."/>
            <person name="Ward R."/>
            <person name="Stajich J.E."/>
            <person name="Kurbessoian T."/>
        </authorList>
    </citation>
    <scope>NUCLEOTIDE SEQUENCE</scope>
    <source>
        <strain evidence="1">GSE-NOS-MK-12-04C</strain>
    </source>
</reference>